<proteinExistence type="predicted"/>
<dbReference type="AlphaFoldDB" id="A0A3N6RUL0"/>
<reference evidence="1 2" key="1">
    <citation type="submission" date="2018-10" db="EMBL/GenBank/DDBJ databases">
        <title>Draft genome sequence for the type isolate of Erwinia psidii, agent causal of bacterial blight in guava (Psidium guajava) and wilt and die-back of Eucalyptus spp.</title>
        <authorList>
            <person name="Hermenegildo P.S."/>
            <person name="Santos S.A."/>
            <person name="Guimaraes L.M.S."/>
            <person name="Vidigal P.M.P."/>
            <person name="Pereira I.C."/>
            <person name="Badel J.L."/>
            <person name="Alfenas-Zerbini P."/>
            <person name="Ferreira M.A.S.V."/>
            <person name="Alfenas A.C."/>
        </authorList>
    </citation>
    <scope>NUCLEOTIDE SEQUENCE [LARGE SCALE GENOMIC DNA]</scope>
    <source>
        <strain evidence="1 2">IBSBF 435</strain>
    </source>
</reference>
<dbReference type="Proteomes" id="UP000279457">
    <property type="component" value="Unassembled WGS sequence"/>
</dbReference>
<dbReference type="Pfam" id="PF13318">
    <property type="entry name" value="AtzG-like"/>
    <property type="match status" value="1"/>
</dbReference>
<dbReference type="InterPro" id="IPR025148">
    <property type="entry name" value="AtzG-like"/>
</dbReference>
<gene>
    <name evidence="1" type="primary">hpxX</name>
    <name evidence="1" type="ORF">EB241_18970</name>
</gene>
<dbReference type="RefSeq" id="WP_124234562.1">
    <property type="nucleotide sequence ID" value="NZ_RHHM01000018.1"/>
</dbReference>
<name>A0A3N6RUL0_9GAMM</name>
<dbReference type="EMBL" id="RHHM01000018">
    <property type="protein sequence ID" value="RQM36658.1"/>
    <property type="molecule type" value="Genomic_DNA"/>
</dbReference>
<protein>
    <submittedName>
        <fullName evidence="1">Oxalurate catabolism protein HpxX</fullName>
    </submittedName>
</protein>
<evidence type="ECO:0000313" key="1">
    <source>
        <dbReference type="EMBL" id="RQM36658.1"/>
    </source>
</evidence>
<keyword evidence="2" id="KW-1185">Reference proteome</keyword>
<evidence type="ECO:0000313" key="2">
    <source>
        <dbReference type="Proteomes" id="UP000279457"/>
    </source>
</evidence>
<accession>A0A3N6RUL0</accession>
<comment type="caution">
    <text evidence="1">The sequence shown here is derived from an EMBL/GenBank/DDBJ whole genome shotgun (WGS) entry which is preliminary data.</text>
</comment>
<organism evidence="1 2">
    <name type="scientific">Erwinia psidii</name>
    <dbReference type="NCBI Taxonomy" id="69224"/>
    <lineage>
        <taxon>Bacteria</taxon>
        <taxon>Pseudomonadati</taxon>
        <taxon>Pseudomonadota</taxon>
        <taxon>Gammaproteobacteria</taxon>
        <taxon>Enterobacterales</taxon>
        <taxon>Erwiniaceae</taxon>
        <taxon>Erwinia</taxon>
    </lineage>
</organism>
<sequence>MEQISPDWTSYLAQMEQVLGVPLDEQRRAELFIQFSRIAAMADPLMAFPLDDRLEVAGVYKA</sequence>
<dbReference type="OrthoDB" id="6907228at2"/>
<dbReference type="NCBIfam" id="NF033624">
    <property type="entry name" value="HpxX"/>
    <property type="match status" value="1"/>
</dbReference>